<dbReference type="EMBL" id="CP012673">
    <property type="protein sequence ID" value="AUX46172.1"/>
    <property type="molecule type" value="Genomic_DNA"/>
</dbReference>
<feature type="chain" id="PRO_5014752796" description="PEGA domain-containing protein" evidence="2">
    <location>
        <begin position="25"/>
        <end position="350"/>
    </location>
</feature>
<dbReference type="RefSeq" id="WP_234022817.1">
    <property type="nucleotide sequence ID" value="NZ_CP012673.1"/>
</dbReference>
<dbReference type="AlphaFoldDB" id="A0A2L0F3N8"/>
<evidence type="ECO:0008006" key="5">
    <source>
        <dbReference type="Google" id="ProtNLM"/>
    </source>
</evidence>
<name>A0A2L0F3N8_SORCE</name>
<evidence type="ECO:0000256" key="1">
    <source>
        <dbReference type="SAM" id="MobiDB-lite"/>
    </source>
</evidence>
<organism evidence="3 4">
    <name type="scientific">Sorangium cellulosum</name>
    <name type="common">Polyangium cellulosum</name>
    <dbReference type="NCBI Taxonomy" id="56"/>
    <lineage>
        <taxon>Bacteria</taxon>
        <taxon>Pseudomonadati</taxon>
        <taxon>Myxococcota</taxon>
        <taxon>Polyangia</taxon>
        <taxon>Polyangiales</taxon>
        <taxon>Polyangiaceae</taxon>
        <taxon>Sorangium</taxon>
    </lineage>
</organism>
<feature type="signal peptide" evidence="2">
    <location>
        <begin position="1"/>
        <end position="24"/>
    </location>
</feature>
<evidence type="ECO:0000256" key="2">
    <source>
        <dbReference type="SAM" id="SignalP"/>
    </source>
</evidence>
<evidence type="ECO:0000313" key="4">
    <source>
        <dbReference type="Proteomes" id="UP000238348"/>
    </source>
</evidence>
<accession>A0A2L0F3N8</accession>
<reference evidence="3 4" key="1">
    <citation type="submission" date="2015-09" db="EMBL/GenBank/DDBJ databases">
        <title>Sorangium comparison.</title>
        <authorList>
            <person name="Zaburannyi N."/>
            <person name="Bunk B."/>
            <person name="Overmann J."/>
            <person name="Mueller R."/>
        </authorList>
    </citation>
    <scope>NUCLEOTIDE SEQUENCE [LARGE SCALE GENOMIC DNA]</scope>
    <source>
        <strain evidence="3 4">So ce26</strain>
    </source>
</reference>
<protein>
    <recommendedName>
        <fullName evidence="5">PEGA domain-containing protein</fullName>
    </recommendedName>
</protein>
<evidence type="ECO:0000313" key="3">
    <source>
        <dbReference type="EMBL" id="AUX46172.1"/>
    </source>
</evidence>
<feature type="region of interest" description="Disordered" evidence="1">
    <location>
        <begin position="210"/>
        <end position="232"/>
    </location>
</feature>
<proteinExistence type="predicted"/>
<gene>
    <name evidence="3" type="ORF">SOCE26_076770</name>
</gene>
<sequence length="350" mass="36376">MLRRLRYSPILAFVMLLECLTASAAEAPLPRRPPPTKAEHDLQEQAKRLVNEGRIADARDTHLTLWRLTGSASDAFNVGMLSFRLRDFETAAEFLTIYFDLVGTPDAPKIWLPPGFKDSYELARANFAEARRHVGALEVRVSERGADVLVDGRQVGASPLERPVFVAPGQHRVSAQLAGAHVEQPVAVEAGGERTVWLVLNTRASVTAAAAHAGPRVSKAGDAPGTAPHRPGTDPVLRWWAVGALAATSAALAVTGSVAVAKANAAADEREQARRRVLAETSGGCPGATAPCGAFTAADGDAKTMTGLAVGAFIGAGLAAAGAGVTGYVFGPKAAVRVGSAPGALVSVSW</sequence>
<keyword evidence="2" id="KW-0732">Signal</keyword>
<dbReference type="Proteomes" id="UP000238348">
    <property type="component" value="Chromosome"/>
</dbReference>